<name>X1VZY1_9ZZZZ</name>
<proteinExistence type="predicted"/>
<protein>
    <submittedName>
        <fullName evidence="1">Uncharacterized protein</fullName>
    </submittedName>
</protein>
<comment type="caution">
    <text evidence="1">The sequence shown here is derived from an EMBL/GenBank/DDBJ whole genome shotgun (WGS) entry which is preliminary data.</text>
</comment>
<gene>
    <name evidence="1" type="ORF">S12H4_56783</name>
</gene>
<reference evidence="1" key="1">
    <citation type="journal article" date="2014" name="Front. Microbiol.">
        <title>High frequency of phylogenetically diverse reductive dehalogenase-homologous genes in deep subseafloor sedimentary metagenomes.</title>
        <authorList>
            <person name="Kawai M."/>
            <person name="Futagami T."/>
            <person name="Toyoda A."/>
            <person name="Takaki Y."/>
            <person name="Nishi S."/>
            <person name="Hori S."/>
            <person name="Arai W."/>
            <person name="Tsubouchi T."/>
            <person name="Morono Y."/>
            <person name="Uchiyama I."/>
            <person name="Ito T."/>
            <person name="Fujiyama A."/>
            <person name="Inagaki F."/>
            <person name="Takami H."/>
        </authorList>
    </citation>
    <scope>NUCLEOTIDE SEQUENCE</scope>
    <source>
        <strain evidence="1">Expedition CK06-06</strain>
    </source>
</reference>
<dbReference type="AlphaFoldDB" id="X1VZY1"/>
<evidence type="ECO:0000313" key="1">
    <source>
        <dbReference type="EMBL" id="GAJ19245.1"/>
    </source>
</evidence>
<accession>X1VZY1</accession>
<sequence length="99" mass="11361">MKEKECEHQKLMEMKVVETRKSDMIVIRLRECGTCGAKVKTLERESGLVAREIVNSEVSRGLAERGRIKAETELMIVIDALESIRKVIEERDDEKRESG</sequence>
<dbReference type="EMBL" id="BARW01036615">
    <property type="protein sequence ID" value="GAJ19245.1"/>
    <property type="molecule type" value="Genomic_DNA"/>
</dbReference>
<organism evidence="1">
    <name type="scientific">marine sediment metagenome</name>
    <dbReference type="NCBI Taxonomy" id="412755"/>
    <lineage>
        <taxon>unclassified sequences</taxon>
        <taxon>metagenomes</taxon>
        <taxon>ecological metagenomes</taxon>
    </lineage>
</organism>